<evidence type="ECO:0000313" key="2">
    <source>
        <dbReference type="Proteomes" id="UP000214880"/>
    </source>
</evidence>
<reference evidence="1 2" key="1">
    <citation type="submission" date="2016-10" db="EMBL/GenBank/DDBJ databases">
        <authorList>
            <person name="de Groot N.N."/>
        </authorList>
    </citation>
    <scope>NUCLEOTIDE SEQUENCE [LARGE SCALE GENOMIC DNA]</scope>
    <source>
        <strain evidence="1 2">DSM 1736</strain>
    </source>
</reference>
<keyword evidence="2" id="KW-1185">Reference proteome</keyword>
<dbReference type="STRING" id="146817.SAMN04488502_101569"/>
<dbReference type="Proteomes" id="UP000214880">
    <property type="component" value="Unassembled WGS sequence"/>
</dbReference>
<organism evidence="1 2">
    <name type="scientific">Dendrosporobacter quercicolus</name>
    <dbReference type="NCBI Taxonomy" id="146817"/>
    <lineage>
        <taxon>Bacteria</taxon>
        <taxon>Bacillati</taxon>
        <taxon>Bacillota</taxon>
        <taxon>Negativicutes</taxon>
        <taxon>Selenomonadales</taxon>
        <taxon>Sporomusaceae</taxon>
        <taxon>Dendrosporobacter</taxon>
    </lineage>
</organism>
<name>A0A1G9M4S9_9FIRM</name>
<proteinExistence type="predicted"/>
<protein>
    <submittedName>
        <fullName evidence="1">Uncharacterized protein</fullName>
    </submittedName>
</protein>
<gene>
    <name evidence="1" type="ORF">SAMN04488502_101569</name>
</gene>
<evidence type="ECO:0000313" key="1">
    <source>
        <dbReference type="EMBL" id="SDL69302.1"/>
    </source>
</evidence>
<dbReference type="EMBL" id="FNHB01000001">
    <property type="protein sequence ID" value="SDL69302.1"/>
    <property type="molecule type" value="Genomic_DNA"/>
</dbReference>
<sequence>MQGAEQVTPGQSPIIILFDPFSHNRILLIKGEVLKNMINYKINR</sequence>
<dbReference type="AlphaFoldDB" id="A0A1G9M4S9"/>
<accession>A0A1G9M4S9</accession>